<evidence type="ECO:0000256" key="2">
    <source>
        <dbReference type="ARBA" id="ARBA00013064"/>
    </source>
</evidence>
<dbReference type="Gene3D" id="3.20.20.140">
    <property type="entry name" value="Metal-dependent hydrolases"/>
    <property type="match status" value="1"/>
</dbReference>
<dbReference type="PANTHER" id="PTHR39181:SF1">
    <property type="entry name" value="TYROSINE-PROTEIN PHOSPHATASE YWQE"/>
    <property type="match status" value="1"/>
</dbReference>
<dbReference type="GO" id="GO:0030145">
    <property type="term" value="F:manganese ion binding"/>
    <property type="evidence" value="ECO:0007669"/>
    <property type="project" value="InterPro"/>
</dbReference>
<keyword evidence="3" id="KW-0378">Hydrolase</keyword>
<accession>A0AA37NII7</accession>
<gene>
    <name evidence="5" type="ORF">CE91St3_17660</name>
</gene>
<comment type="catalytic activity">
    <reaction evidence="4">
        <text>O-phospho-L-tyrosyl-[protein] + H2O = L-tyrosyl-[protein] + phosphate</text>
        <dbReference type="Rhea" id="RHEA:10684"/>
        <dbReference type="Rhea" id="RHEA-COMP:10136"/>
        <dbReference type="Rhea" id="RHEA-COMP:20101"/>
        <dbReference type="ChEBI" id="CHEBI:15377"/>
        <dbReference type="ChEBI" id="CHEBI:43474"/>
        <dbReference type="ChEBI" id="CHEBI:46858"/>
        <dbReference type="ChEBI" id="CHEBI:61978"/>
        <dbReference type="EC" id="3.1.3.48"/>
    </reaction>
</comment>
<evidence type="ECO:0000313" key="5">
    <source>
        <dbReference type="EMBL" id="GKH71903.1"/>
    </source>
</evidence>
<reference evidence="5" key="1">
    <citation type="submission" date="2022-01" db="EMBL/GenBank/DDBJ databases">
        <title>Novel bile acid biosynthetic pathways are enriched in the microbiome of centenarians.</title>
        <authorList>
            <person name="Sato Y."/>
            <person name="Atarashi K."/>
            <person name="Plichta R.D."/>
            <person name="Arai Y."/>
            <person name="Sasajima S."/>
            <person name="Kearney M.S."/>
            <person name="Suda W."/>
            <person name="Takeshita K."/>
            <person name="Sasaki T."/>
            <person name="Okamoto S."/>
            <person name="Skelly N.A."/>
            <person name="Okamura Y."/>
            <person name="Vlamakis H."/>
            <person name="Li Y."/>
            <person name="Tanoue T."/>
            <person name="Takei H."/>
            <person name="Nittono H."/>
            <person name="Narushima S."/>
            <person name="Irie J."/>
            <person name="Itoh H."/>
            <person name="Moriya K."/>
            <person name="Sugiura Y."/>
            <person name="Suematsu M."/>
            <person name="Moritoki N."/>
            <person name="Shibata S."/>
            <person name="Littman R.D."/>
            <person name="Fischbach A.M."/>
            <person name="Uwamino Y."/>
            <person name="Inoue T."/>
            <person name="Honda A."/>
            <person name="Hattori M."/>
            <person name="Murai T."/>
            <person name="Xavier J.R."/>
            <person name="Hirose N."/>
            <person name="Honda K."/>
        </authorList>
    </citation>
    <scope>NUCLEOTIDE SEQUENCE</scope>
    <source>
        <strain evidence="5">CE91-St3</strain>
    </source>
</reference>
<organism evidence="5 6">
    <name type="scientific">Parabacteroides merdae</name>
    <dbReference type="NCBI Taxonomy" id="46503"/>
    <lineage>
        <taxon>Bacteria</taxon>
        <taxon>Pseudomonadati</taxon>
        <taxon>Bacteroidota</taxon>
        <taxon>Bacteroidia</taxon>
        <taxon>Bacteroidales</taxon>
        <taxon>Tannerellaceae</taxon>
        <taxon>Parabacteroides</taxon>
    </lineage>
</organism>
<comment type="caution">
    <text evidence="5">The sequence shown here is derived from an EMBL/GenBank/DDBJ whole genome shotgun (WGS) entry which is preliminary data.</text>
</comment>
<dbReference type="SUPFAM" id="SSF89550">
    <property type="entry name" value="PHP domain-like"/>
    <property type="match status" value="1"/>
</dbReference>
<evidence type="ECO:0000256" key="3">
    <source>
        <dbReference type="ARBA" id="ARBA00022801"/>
    </source>
</evidence>
<dbReference type="PANTHER" id="PTHR39181">
    <property type="entry name" value="TYROSINE-PROTEIN PHOSPHATASE YWQE"/>
    <property type="match status" value="1"/>
</dbReference>
<name>A0AA37NII7_9BACT</name>
<dbReference type="GO" id="GO:0004725">
    <property type="term" value="F:protein tyrosine phosphatase activity"/>
    <property type="evidence" value="ECO:0007669"/>
    <property type="project" value="UniProtKB-EC"/>
</dbReference>
<dbReference type="EMBL" id="BQNZ01000001">
    <property type="protein sequence ID" value="GKH71903.1"/>
    <property type="molecule type" value="Genomic_DNA"/>
</dbReference>
<comment type="similarity">
    <text evidence="1">Belongs to the metallo-dependent hydrolases superfamily. CpsB/CapC family.</text>
</comment>
<evidence type="ECO:0000313" key="6">
    <source>
        <dbReference type="Proteomes" id="UP001055114"/>
    </source>
</evidence>
<dbReference type="AlphaFoldDB" id="A0AA37NII7"/>
<dbReference type="EC" id="3.1.3.48" evidence="2"/>
<sequence>MKKKGYKMWPFRKQVSLKDSDIFRGFTDWHCHLLPGVDDGVQTMQESLQVLSLYEELGISEVWLTPHIMEDIPNRTEDLKERFMELNAAYQGNIILHLAAENMLDNLFEERLAKNDLLPLGNEGKHLLVETSYFNPPMGLNNILLRIKSKGYVPVLAHPERYVYMDAGDYRQLKEMNVMFQLNLSSIVGGYGTEVKKKAEWLLKNGFYDLAGSDTHGLAVLEAVLCKQKLPQTGHEQVFKADLW</sequence>
<proteinExistence type="inferred from homology"/>
<protein>
    <recommendedName>
        <fullName evidence="2">protein-tyrosine-phosphatase</fullName>
        <ecNumber evidence="2">3.1.3.48</ecNumber>
    </recommendedName>
</protein>
<evidence type="ECO:0000256" key="1">
    <source>
        <dbReference type="ARBA" id="ARBA00005750"/>
    </source>
</evidence>
<evidence type="ECO:0000256" key="4">
    <source>
        <dbReference type="ARBA" id="ARBA00051722"/>
    </source>
</evidence>
<dbReference type="InterPro" id="IPR016195">
    <property type="entry name" value="Pol/histidinol_Pase-like"/>
</dbReference>
<dbReference type="Pfam" id="PF19567">
    <property type="entry name" value="CpsB_CapC"/>
    <property type="match status" value="1"/>
</dbReference>
<dbReference type="Proteomes" id="UP001055114">
    <property type="component" value="Unassembled WGS sequence"/>
</dbReference>
<dbReference type="InterPro" id="IPR016667">
    <property type="entry name" value="Caps_polysacc_synth_CpsB/CapC"/>
</dbReference>